<name>A0A024G4M1_9STRA</name>
<accession>A0A024G4M1</accession>
<evidence type="ECO:0000313" key="3">
    <source>
        <dbReference type="Proteomes" id="UP000053237"/>
    </source>
</evidence>
<sequence length="134" mass="13849">MFVGQKGTAQKSPMIQTNNDLNPNKGQKRIPPQPKKKHFRQLTFFGGGGGAGGGGGGFVVSLVDTIFKGIGSLPRKNPRGSLDQSPGNFPGGGMLNQGMPSQMPGMGGQMPGLGGQMPGLNSQSMMPLPGTLRK</sequence>
<feature type="region of interest" description="Disordered" evidence="1">
    <location>
        <begin position="72"/>
        <end position="134"/>
    </location>
</feature>
<dbReference type="EMBL" id="CAIX01000019">
    <property type="protein sequence ID" value="CCI41482.1"/>
    <property type="molecule type" value="Genomic_DNA"/>
</dbReference>
<dbReference type="InParanoid" id="A0A024G4M1"/>
<feature type="compositionally biased region" description="Polar residues" evidence="1">
    <location>
        <begin position="7"/>
        <end position="25"/>
    </location>
</feature>
<reference evidence="2 3" key="1">
    <citation type="submission" date="2012-05" db="EMBL/GenBank/DDBJ databases">
        <title>Recombination and specialization in a pathogen metapopulation.</title>
        <authorList>
            <person name="Gardiner A."/>
            <person name="Kemen E."/>
            <person name="Schultz-Larsen T."/>
            <person name="MacLean D."/>
            <person name="Van Oosterhout C."/>
            <person name="Jones J.D.G."/>
        </authorList>
    </citation>
    <scope>NUCLEOTIDE SEQUENCE [LARGE SCALE GENOMIC DNA]</scope>
    <source>
        <strain evidence="2 3">Ac Nc2</strain>
    </source>
</reference>
<organism evidence="2 3">
    <name type="scientific">Albugo candida</name>
    <dbReference type="NCBI Taxonomy" id="65357"/>
    <lineage>
        <taxon>Eukaryota</taxon>
        <taxon>Sar</taxon>
        <taxon>Stramenopiles</taxon>
        <taxon>Oomycota</taxon>
        <taxon>Peronosporomycetes</taxon>
        <taxon>Albuginales</taxon>
        <taxon>Albuginaceae</taxon>
        <taxon>Albugo</taxon>
    </lineage>
</organism>
<proteinExistence type="predicted"/>
<feature type="region of interest" description="Disordered" evidence="1">
    <location>
        <begin position="1"/>
        <end position="44"/>
    </location>
</feature>
<dbReference type="AlphaFoldDB" id="A0A024G4M1"/>
<feature type="compositionally biased region" description="Gly residues" evidence="1">
    <location>
        <begin position="105"/>
        <end position="117"/>
    </location>
</feature>
<protein>
    <submittedName>
        <fullName evidence="2">Uncharacterized protein</fullName>
    </submittedName>
</protein>
<evidence type="ECO:0000256" key="1">
    <source>
        <dbReference type="SAM" id="MobiDB-lite"/>
    </source>
</evidence>
<evidence type="ECO:0000313" key="2">
    <source>
        <dbReference type="EMBL" id="CCI41482.1"/>
    </source>
</evidence>
<gene>
    <name evidence="2" type="ORF">BN9_022660</name>
</gene>
<keyword evidence="3" id="KW-1185">Reference proteome</keyword>
<comment type="caution">
    <text evidence="2">The sequence shown here is derived from an EMBL/GenBank/DDBJ whole genome shotgun (WGS) entry which is preliminary data.</text>
</comment>
<dbReference type="Proteomes" id="UP000053237">
    <property type="component" value="Unassembled WGS sequence"/>
</dbReference>